<comment type="similarity">
    <text evidence="2">Belongs to the protease inhibitor I16 (SSI) family.</text>
</comment>
<dbReference type="Gene3D" id="3.30.350.10">
    <property type="entry name" value="Subtilisin inhibitor-like"/>
    <property type="match status" value="1"/>
</dbReference>
<organism evidence="9 10">
    <name type="scientific">Streptomyces venezuelae</name>
    <dbReference type="NCBI Taxonomy" id="54571"/>
    <lineage>
        <taxon>Bacteria</taxon>
        <taxon>Bacillati</taxon>
        <taxon>Actinomycetota</taxon>
        <taxon>Actinomycetes</taxon>
        <taxon>Kitasatosporales</taxon>
        <taxon>Streptomycetaceae</taxon>
        <taxon>Streptomyces</taxon>
    </lineage>
</organism>
<dbReference type="EMBL" id="CP029190">
    <property type="protein sequence ID" value="QES49071.1"/>
    <property type="molecule type" value="Genomic_DNA"/>
</dbReference>
<evidence type="ECO:0000256" key="6">
    <source>
        <dbReference type="ARBA" id="ARBA00023157"/>
    </source>
</evidence>
<gene>
    <name evidence="9" type="ORF">DEJ50_15920</name>
</gene>
<evidence type="ECO:0000256" key="1">
    <source>
        <dbReference type="ARBA" id="ARBA00004613"/>
    </source>
</evidence>
<evidence type="ECO:0000259" key="8">
    <source>
        <dbReference type="Pfam" id="PF00720"/>
    </source>
</evidence>
<keyword evidence="5" id="KW-0722">Serine protease inhibitor</keyword>
<name>A0A5P2D733_STRVZ</name>
<evidence type="ECO:0000313" key="10">
    <source>
        <dbReference type="Proteomes" id="UP000325211"/>
    </source>
</evidence>
<dbReference type="PROSITE" id="PS00999">
    <property type="entry name" value="SSI"/>
    <property type="match status" value="1"/>
</dbReference>
<feature type="domain" description="Subtilisin inhibitor" evidence="8">
    <location>
        <begin position="38"/>
        <end position="118"/>
    </location>
</feature>
<evidence type="ECO:0000256" key="3">
    <source>
        <dbReference type="ARBA" id="ARBA00022525"/>
    </source>
</evidence>
<accession>A0A5P2D733</accession>
<evidence type="ECO:0000313" key="9">
    <source>
        <dbReference type="EMBL" id="QES49071.1"/>
    </source>
</evidence>
<comment type="subcellular location">
    <subcellularLocation>
        <location evidence="1">Secreted</location>
    </subcellularLocation>
</comment>
<evidence type="ECO:0000256" key="7">
    <source>
        <dbReference type="SAM" id="SignalP"/>
    </source>
</evidence>
<keyword evidence="4" id="KW-0646">Protease inhibitor</keyword>
<proteinExistence type="inferred from homology"/>
<reference evidence="9 10" key="1">
    <citation type="submission" date="2018-05" db="EMBL/GenBank/DDBJ databases">
        <title>Streptomyces venezuelae.</title>
        <authorList>
            <person name="Kim W."/>
            <person name="Lee N."/>
            <person name="Cho B.-K."/>
        </authorList>
    </citation>
    <scope>NUCLEOTIDE SEQUENCE [LARGE SCALE GENOMIC DNA]</scope>
    <source>
        <strain evidence="9 10">ATCC 21782</strain>
    </source>
</reference>
<keyword evidence="3" id="KW-0964">Secreted</keyword>
<dbReference type="SUPFAM" id="SSF55399">
    <property type="entry name" value="Subtilisin inhibitor"/>
    <property type="match status" value="1"/>
</dbReference>
<dbReference type="InterPro" id="IPR036819">
    <property type="entry name" value="Subtilisin_inhibitor-like_sf"/>
</dbReference>
<dbReference type="InterPro" id="IPR020054">
    <property type="entry name" value="Prot_inh_SSI_I16_CS"/>
</dbReference>
<dbReference type="GO" id="GO:0005576">
    <property type="term" value="C:extracellular region"/>
    <property type="evidence" value="ECO:0007669"/>
    <property type="project" value="UniProtKB-SubCell"/>
</dbReference>
<sequence>MMRLVALATGSALAAMAAGGPLPPLPLGGLLTPPPDRLTVTVEHNGPSRAANGTYTLECDPVGGTHPEAKRACARLDRFHQAGKNPFSAVSADQICTAEYGGRAVARITGTWHGREVDAAFHRKNGCEIKRWHDLEPVLPSPRS</sequence>
<dbReference type="InterPro" id="IPR023549">
    <property type="entry name" value="Subtilisin_inhibitor"/>
</dbReference>
<dbReference type="GO" id="GO:0004867">
    <property type="term" value="F:serine-type endopeptidase inhibitor activity"/>
    <property type="evidence" value="ECO:0007669"/>
    <property type="project" value="UniProtKB-KW"/>
</dbReference>
<protein>
    <recommendedName>
        <fullName evidence="8">Subtilisin inhibitor domain-containing protein</fullName>
    </recommendedName>
</protein>
<keyword evidence="6" id="KW-1015">Disulfide bond</keyword>
<evidence type="ECO:0000256" key="4">
    <source>
        <dbReference type="ARBA" id="ARBA00022690"/>
    </source>
</evidence>
<dbReference type="AlphaFoldDB" id="A0A5P2D733"/>
<dbReference type="Pfam" id="PF00720">
    <property type="entry name" value="SSI"/>
    <property type="match status" value="1"/>
</dbReference>
<dbReference type="Proteomes" id="UP000325211">
    <property type="component" value="Chromosome"/>
</dbReference>
<keyword evidence="7" id="KW-0732">Signal</keyword>
<evidence type="ECO:0000256" key="5">
    <source>
        <dbReference type="ARBA" id="ARBA00022900"/>
    </source>
</evidence>
<dbReference type="OrthoDB" id="3427327at2"/>
<feature type="chain" id="PRO_5024866569" description="Subtilisin inhibitor domain-containing protein" evidence="7">
    <location>
        <begin position="18"/>
        <end position="144"/>
    </location>
</feature>
<evidence type="ECO:0000256" key="2">
    <source>
        <dbReference type="ARBA" id="ARBA00010472"/>
    </source>
</evidence>
<feature type="signal peptide" evidence="7">
    <location>
        <begin position="1"/>
        <end position="17"/>
    </location>
</feature>